<dbReference type="AlphaFoldDB" id="A0A2S1KRH1"/>
<reference evidence="1 2" key="1">
    <citation type="submission" date="2017-04" db="EMBL/GenBank/DDBJ databases">
        <title>Weissella cibaria strain m2 complete genome.</title>
        <authorList>
            <person name="Pan Q."/>
            <person name="Tan M."/>
            <person name="Yao F."/>
            <person name="Su S."/>
        </authorList>
    </citation>
    <scope>NUCLEOTIDE SEQUENCE [LARGE SCALE GENOMIC DNA]</scope>
    <source>
        <strain evidence="1 2">M2</strain>
    </source>
</reference>
<dbReference type="EMBL" id="CP020928">
    <property type="protein sequence ID" value="AWF95617.1"/>
    <property type="molecule type" value="Genomic_DNA"/>
</dbReference>
<sequence>MTKEKKLAQIKSLISDFANEVSENELSVLLEIAALANTEYNQKLFSHVNDE</sequence>
<organism evidence="1 2">
    <name type="scientific">Weissella cibaria</name>
    <dbReference type="NCBI Taxonomy" id="137591"/>
    <lineage>
        <taxon>Bacteria</taxon>
        <taxon>Bacillati</taxon>
        <taxon>Bacillota</taxon>
        <taxon>Bacilli</taxon>
        <taxon>Lactobacillales</taxon>
        <taxon>Lactobacillaceae</taxon>
        <taxon>Weissella</taxon>
    </lineage>
</organism>
<name>A0A2S1KRH1_9LACO</name>
<proteinExistence type="predicted"/>
<dbReference type="RefSeq" id="WP_159080927.1">
    <property type="nucleotide sequence ID" value="NZ_CP020928.1"/>
</dbReference>
<gene>
    <name evidence="1" type="ORF">B6254_1212</name>
</gene>
<protein>
    <submittedName>
        <fullName evidence="1">Uncharacterized protein</fullName>
    </submittedName>
</protein>
<accession>A0A2S1KRH1</accession>
<evidence type="ECO:0000313" key="2">
    <source>
        <dbReference type="Proteomes" id="UP000244870"/>
    </source>
</evidence>
<evidence type="ECO:0000313" key="1">
    <source>
        <dbReference type="EMBL" id="AWF95617.1"/>
    </source>
</evidence>
<dbReference type="Proteomes" id="UP000244870">
    <property type="component" value="Chromosome"/>
</dbReference>